<organism evidence="1 2">
    <name type="scientific">Halobacterium hubeiense</name>
    <dbReference type="NCBI Taxonomy" id="1407499"/>
    <lineage>
        <taxon>Archaea</taxon>
        <taxon>Methanobacteriati</taxon>
        <taxon>Methanobacteriota</taxon>
        <taxon>Stenosarchaea group</taxon>
        <taxon>Halobacteria</taxon>
        <taxon>Halobacteriales</taxon>
        <taxon>Halobacteriaceae</taxon>
        <taxon>Halobacterium</taxon>
    </lineage>
</organism>
<dbReference type="RefSeq" id="WP_059056014.1">
    <property type="nucleotide sequence ID" value="NZ_CEML01000002.1"/>
</dbReference>
<gene>
    <name evidence="1" type="ORF">HHUB_1581</name>
</gene>
<dbReference type="Proteomes" id="UP000066737">
    <property type="component" value="Chromosome I"/>
</dbReference>
<dbReference type="GeneID" id="26658262"/>
<keyword evidence="2" id="KW-1185">Reference proteome</keyword>
<proteinExistence type="predicted"/>
<dbReference type="OrthoDB" id="253389at2157"/>
<dbReference type="InterPro" id="IPR006311">
    <property type="entry name" value="TAT_signal"/>
</dbReference>
<protein>
    <submittedName>
        <fullName evidence="1">Uncharacterized protein</fullName>
    </submittedName>
</protein>
<dbReference type="Gene3D" id="2.60.40.10">
    <property type="entry name" value="Immunoglobulins"/>
    <property type="match status" value="1"/>
</dbReference>
<reference evidence="2" key="1">
    <citation type="journal article" date="2016" name="Environ. Microbiol.">
        <title>The complete genome of a viable archaeum isolated from 123-million-year-old rock salt.</title>
        <authorList>
            <person name="Jaakkola S.T."/>
            <person name="Pfeiffer F."/>
            <person name="Ravantti J.J."/>
            <person name="Guo Q."/>
            <person name="Liu Y."/>
            <person name="Chen X."/>
            <person name="Ma H."/>
            <person name="Yang C."/>
            <person name="Oksanen H.M."/>
            <person name="Bamford D.H."/>
        </authorList>
    </citation>
    <scope>NUCLEOTIDE SEQUENCE</scope>
    <source>
        <strain evidence="2">JI20-1</strain>
    </source>
</reference>
<sequence>MQRRQFIAGIAAGAPLGLAGCLGAPSTSDDAAATDTTTDAGTLSVGDSVSLADGGSLSVADVGAAAFVATRGEGDNQVHSEADGRYVTVKFAPDGIDDYRSFVSEHVTLTLNGDHEFGDPLFPIGGGPSRFDAAFAVPSDVTPYGATVELDAEETTATWELDARDIEAITQSVDYEVTGLTAPDSVAPGASFTAELEVVNDGDAVTFRGVVEGTAGAPSRFARDVAAGATETLTFDVTAPPADGETFDVAIDYGHADAAATVAYE</sequence>
<accession>A0A0U5CW86</accession>
<name>A0A0U5CW86_9EURY</name>
<dbReference type="EMBL" id="LN831302">
    <property type="protein sequence ID" value="CQH49987.1"/>
    <property type="molecule type" value="Genomic_DNA"/>
</dbReference>
<evidence type="ECO:0000313" key="2">
    <source>
        <dbReference type="Proteomes" id="UP000066737"/>
    </source>
</evidence>
<evidence type="ECO:0000313" key="1">
    <source>
        <dbReference type="EMBL" id="CQH49987.1"/>
    </source>
</evidence>
<dbReference type="InterPro" id="IPR013783">
    <property type="entry name" value="Ig-like_fold"/>
</dbReference>
<dbReference type="KEGG" id="hhb:Hhub_1581"/>
<dbReference type="PROSITE" id="PS51318">
    <property type="entry name" value="TAT"/>
    <property type="match status" value="1"/>
</dbReference>
<dbReference type="PROSITE" id="PS51257">
    <property type="entry name" value="PROKAR_LIPOPROTEIN"/>
    <property type="match status" value="1"/>
</dbReference>
<dbReference type="AlphaFoldDB" id="A0A0U5CW86"/>
<dbReference type="STRING" id="1407499.HHUB_1581"/>